<protein>
    <recommendedName>
        <fullName evidence="3">WXG100 family type VII secretion target</fullName>
    </recommendedName>
</protein>
<evidence type="ECO:0000313" key="1">
    <source>
        <dbReference type="EMBL" id="TSA85735.1"/>
    </source>
</evidence>
<organism evidence="1 2">
    <name type="scientific">Helicobacter mehlei</name>
    <dbReference type="NCBI Taxonomy" id="2316080"/>
    <lineage>
        <taxon>Bacteria</taxon>
        <taxon>Pseudomonadati</taxon>
        <taxon>Campylobacterota</taxon>
        <taxon>Epsilonproteobacteria</taxon>
        <taxon>Campylobacterales</taxon>
        <taxon>Helicobacteraceae</taxon>
        <taxon>Helicobacter</taxon>
    </lineage>
</organism>
<proteinExistence type="predicted"/>
<dbReference type="OrthoDB" id="3035322at2"/>
<sequence>MSVARADSDEIEGFANHLQQFLDDLNDMVNSLNGHFRSLGDTWGDKKYLEFEEVLRDLESFLKRFDTDATEQVAWLRRKVEELRTYGGI</sequence>
<gene>
    <name evidence="1" type="ORF">FNE76_03015</name>
</gene>
<dbReference type="Proteomes" id="UP000319322">
    <property type="component" value="Unassembled WGS sequence"/>
</dbReference>
<evidence type="ECO:0000313" key="2">
    <source>
        <dbReference type="Proteomes" id="UP000319322"/>
    </source>
</evidence>
<dbReference type="Gene3D" id="1.10.287.850">
    <property type="entry name" value="HP0062-like domain"/>
    <property type="match status" value="1"/>
</dbReference>
<comment type="caution">
    <text evidence="1">The sequence shown here is derived from an EMBL/GenBank/DDBJ whole genome shotgun (WGS) entry which is preliminary data.</text>
</comment>
<dbReference type="RefSeq" id="WP_120948035.1">
    <property type="nucleotide sequence ID" value="NZ_QXQP01000011.1"/>
</dbReference>
<evidence type="ECO:0008006" key="3">
    <source>
        <dbReference type="Google" id="ProtNLM"/>
    </source>
</evidence>
<name>A0A553UZU8_9HELI</name>
<reference evidence="1 2" key="2">
    <citation type="submission" date="2019-07" db="EMBL/GenBank/DDBJ databases">
        <title>Helicobacter labacensis sp. nov., Helicobacter mehlei sp. nov. and Helicobacter vulpis sp. nov., isolated from gastric mucosa of red fox (Vulpis vulpis).</title>
        <authorList>
            <person name="Kusar D."/>
            <person name="Gruntar I."/>
            <person name="Pate M."/>
            <person name="Zajc U."/>
            <person name="Ocepek M."/>
        </authorList>
    </citation>
    <scope>NUCLEOTIDE SEQUENCE [LARGE SCALE GENOMIC DNA]</scope>
    <source>
        <strain evidence="1 2">L8b</strain>
    </source>
</reference>
<reference evidence="2" key="1">
    <citation type="submission" date="2019-07" db="EMBL/GenBank/DDBJ databases">
        <title>Helicobacter labacensis sp. nov., Helicobacter mehlei sp. nov. and Helicobacter vulpis sp. nov., isolated from gastric mucosa of red fox (Vulpis vulpis).</title>
        <authorList>
            <person name="Papic B."/>
        </authorList>
    </citation>
    <scope>NUCLEOTIDE SEQUENCE [LARGE SCALE GENOMIC DNA]</scope>
    <source>
        <strain evidence="2">L8b</strain>
    </source>
</reference>
<dbReference type="EMBL" id="VKGC01000005">
    <property type="protein sequence ID" value="TSA85735.1"/>
    <property type="molecule type" value="Genomic_DNA"/>
</dbReference>
<dbReference type="AlphaFoldDB" id="A0A553UZU8"/>
<dbReference type="SUPFAM" id="SSF158414">
    <property type="entry name" value="HP0062-like"/>
    <property type="match status" value="1"/>
</dbReference>
<dbReference type="InterPro" id="IPR029013">
    <property type="entry name" value="HP0062-like_sf"/>
</dbReference>
<accession>A0A553UZU8</accession>
<keyword evidence="2" id="KW-1185">Reference proteome</keyword>